<evidence type="ECO:0000256" key="1">
    <source>
        <dbReference type="ARBA" id="ARBA00004114"/>
    </source>
</evidence>
<dbReference type="Proteomes" id="UP001152795">
    <property type="component" value="Unassembled WGS sequence"/>
</dbReference>
<evidence type="ECO:0000313" key="9">
    <source>
        <dbReference type="EMBL" id="CAB4004382.1"/>
    </source>
</evidence>
<accession>A0A7D9EBC9</accession>
<evidence type="ECO:0000256" key="4">
    <source>
        <dbReference type="ARBA" id="ARBA00022490"/>
    </source>
</evidence>
<keyword evidence="4" id="KW-0963">Cytoplasm</keyword>
<name>A0A7D9EBC9_PARCT</name>
<feature type="compositionally biased region" description="Polar residues" evidence="8">
    <location>
        <begin position="127"/>
        <end position="136"/>
    </location>
</feature>
<feature type="region of interest" description="Disordered" evidence="8">
    <location>
        <begin position="53"/>
        <end position="145"/>
    </location>
</feature>
<reference evidence="9" key="1">
    <citation type="submission" date="2020-04" db="EMBL/GenBank/DDBJ databases">
        <authorList>
            <person name="Alioto T."/>
            <person name="Alioto T."/>
            <person name="Gomez Garrido J."/>
        </authorList>
    </citation>
    <scope>NUCLEOTIDE SEQUENCE</scope>
    <source>
        <strain evidence="9">A484AB</strain>
    </source>
</reference>
<dbReference type="InterPro" id="IPR052319">
    <property type="entry name" value="Centriolar_ciliogenesis_assoc"/>
</dbReference>
<evidence type="ECO:0000313" key="10">
    <source>
        <dbReference type="Proteomes" id="UP001152795"/>
    </source>
</evidence>
<protein>
    <submittedName>
        <fullName evidence="9">Uncharacterized protein</fullName>
    </submittedName>
</protein>
<sequence>MATSNKWQFSEEEIRAKLEELGYNNIPDKALKEFSNDLHKLISSENVKETIHHRHSISSTSSTFYSPATTSSDQSIHGANVDDDQKRVTYKTVASYSDDESSFEQSPVTQHRRPHTYASADKENQAESRNPTSLRATQKRKVLRKKNGEAHVFDESFNQENATDISDVEKRLQKLPLKDDATDLESIDDDMSERSSVLQPWGRNRNALPSFIRPRTVDPRSKGIRKTDPVSRYHQFKQEWSSNKVPGEKMHKSLRWSTREQMLQYESFEKPRHTYVPNNYVAPTQKKRQALRWEVRSTLANC</sequence>
<evidence type="ECO:0000256" key="7">
    <source>
        <dbReference type="ARBA" id="ARBA00023273"/>
    </source>
</evidence>
<organism evidence="9 10">
    <name type="scientific">Paramuricea clavata</name>
    <name type="common">Red gorgonian</name>
    <name type="synonym">Violescent sea-whip</name>
    <dbReference type="NCBI Taxonomy" id="317549"/>
    <lineage>
        <taxon>Eukaryota</taxon>
        <taxon>Metazoa</taxon>
        <taxon>Cnidaria</taxon>
        <taxon>Anthozoa</taxon>
        <taxon>Octocorallia</taxon>
        <taxon>Malacalcyonacea</taxon>
        <taxon>Plexauridae</taxon>
        <taxon>Paramuricea</taxon>
    </lineage>
</organism>
<dbReference type="PANTHER" id="PTHR34174">
    <property type="entry name" value="HYDROLETHALUS SYNDROME PROTEIN 1"/>
    <property type="match status" value="1"/>
</dbReference>
<gene>
    <name evidence="9" type="ORF">PACLA_8A043745</name>
</gene>
<evidence type="ECO:0000256" key="8">
    <source>
        <dbReference type="SAM" id="MobiDB-lite"/>
    </source>
</evidence>
<dbReference type="EMBL" id="CACRXK020004891">
    <property type="protein sequence ID" value="CAB4004382.1"/>
    <property type="molecule type" value="Genomic_DNA"/>
</dbReference>
<dbReference type="InterPro" id="IPR027918">
    <property type="entry name" value="HYLS1_C_dom"/>
</dbReference>
<proteinExistence type="inferred from homology"/>
<keyword evidence="10" id="KW-1185">Reference proteome</keyword>
<feature type="compositionally biased region" description="Low complexity" evidence="8">
    <location>
        <begin position="57"/>
        <end position="72"/>
    </location>
</feature>
<keyword evidence="7" id="KW-0966">Cell projection</keyword>
<evidence type="ECO:0000256" key="5">
    <source>
        <dbReference type="ARBA" id="ARBA00022794"/>
    </source>
</evidence>
<dbReference type="PANTHER" id="PTHR34174:SF1">
    <property type="entry name" value="CENTRIOLAR AND CILIOGENESIS-ASSOCIATED PROTEIN HYLS1"/>
    <property type="match status" value="1"/>
</dbReference>
<evidence type="ECO:0000256" key="2">
    <source>
        <dbReference type="ARBA" id="ARBA00004138"/>
    </source>
</evidence>
<dbReference type="GO" id="GO:0005814">
    <property type="term" value="C:centriole"/>
    <property type="evidence" value="ECO:0007669"/>
    <property type="project" value="UniProtKB-SubCell"/>
</dbReference>
<evidence type="ECO:0000256" key="6">
    <source>
        <dbReference type="ARBA" id="ARBA00023212"/>
    </source>
</evidence>
<keyword evidence="6" id="KW-0206">Cytoskeleton</keyword>
<dbReference type="GO" id="GO:0060271">
    <property type="term" value="P:cilium assembly"/>
    <property type="evidence" value="ECO:0007669"/>
    <property type="project" value="TreeGrafter"/>
</dbReference>
<dbReference type="OrthoDB" id="6343432at2759"/>
<keyword evidence="5" id="KW-0970">Cilium biogenesis/degradation</keyword>
<dbReference type="AlphaFoldDB" id="A0A7D9EBC9"/>
<evidence type="ECO:0000256" key="3">
    <source>
        <dbReference type="ARBA" id="ARBA00010091"/>
    </source>
</evidence>
<dbReference type="GO" id="GO:0097730">
    <property type="term" value="C:non-motile cilium"/>
    <property type="evidence" value="ECO:0007669"/>
    <property type="project" value="TreeGrafter"/>
</dbReference>
<comment type="caution">
    <text evidence="9">The sequence shown here is derived from an EMBL/GenBank/DDBJ whole genome shotgun (WGS) entry which is preliminary data.</text>
</comment>
<dbReference type="Pfam" id="PF15311">
    <property type="entry name" value="HYLS1_C"/>
    <property type="match status" value="1"/>
</dbReference>
<comment type="similarity">
    <text evidence="3">Belongs to the HYLS1 family.</text>
</comment>
<comment type="subcellular location">
    <subcellularLocation>
        <location evidence="2">Cell projection</location>
        <location evidence="2">Cilium</location>
    </subcellularLocation>
    <subcellularLocation>
        <location evidence="1">Cytoplasm</location>
        <location evidence="1">Cytoskeleton</location>
        <location evidence="1">Microtubule organizing center</location>
        <location evidence="1">Centrosome</location>
        <location evidence="1">Centriole</location>
    </subcellularLocation>
</comment>